<dbReference type="Proteomes" id="UP000030011">
    <property type="component" value="Unassembled WGS sequence"/>
</dbReference>
<dbReference type="EMBL" id="AVPK01000009">
    <property type="protein sequence ID" value="KGN36586.1"/>
    <property type="molecule type" value="Genomic_DNA"/>
</dbReference>
<dbReference type="InterPro" id="IPR019662">
    <property type="entry name" value="DUF2516"/>
</dbReference>
<protein>
    <recommendedName>
        <fullName evidence="4">DUF2516 family protein</fullName>
    </recommendedName>
</protein>
<reference evidence="2 3" key="1">
    <citation type="submission" date="2013-08" db="EMBL/GenBank/DDBJ databases">
        <title>The genome sequence of Knoellia subterranea.</title>
        <authorList>
            <person name="Zhu W."/>
            <person name="Wang G."/>
        </authorList>
    </citation>
    <scope>NUCLEOTIDE SEQUENCE [LARGE SCALE GENOMIC DNA]</scope>
    <source>
        <strain evidence="2 3">KCTC 19937</strain>
    </source>
</reference>
<name>A0A0A0JLT3_9MICO</name>
<organism evidence="2 3">
    <name type="scientific">Knoellia subterranea KCTC 19937</name>
    <dbReference type="NCBI Taxonomy" id="1385521"/>
    <lineage>
        <taxon>Bacteria</taxon>
        <taxon>Bacillati</taxon>
        <taxon>Actinomycetota</taxon>
        <taxon>Actinomycetes</taxon>
        <taxon>Micrococcales</taxon>
        <taxon>Intrasporangiaceae</taxon>
        <taxon>Knoellia</taxon>
    </lineage>
</organism>
<dbReference type="STRING" id="1385521.N803_03770"/>
<evidence type="ECO:0008006" key="4">
    <source>
        <dbReference type="Google" id="ProtNLM"/>
    </source>
</evidence>
<dbReference type="Pfam" id="PF10724">
    <property type="entry name" value="DUF2516"/>
    <property type="match status" value="1"/>
</dbReference>
<dbReference type="OrthoDB" id="4774469at2"/>
<comment type="caution">
    <text evidence="2">The sequence shown here is derived from an EMBL/GenBank/DDBJ whole genome shotgun (WGS) entry which is preliminary data.</text>
</comment>
<evidence type="ECO:0000313" key="3">
    <source>
        <dbReference type="Proteomes" id="UP000030011"/>
    </source>
</evidence>
<keyword evidence="1" id="KW-1133">Transmembrane helix</keyword>
<evidence type="ECO:0000313" key="2">
    <source>
        <dbReference type="EMBL" id="KGN36586.1"/>
    </source>
</evidence>
<evidence type="ECO:0000256" key="1">
    <source>
        <dbReference type="SAM" id="Phobius"/>
    </source>
</evidence>
<gene>
    <name evidence="2" type="ORF">N803_03770</name>
</gene>
<proteinExistence type="predicted"/>
<dbReference type="AlphaFoldDB" id="A0A0A0JLT3"/>
<dbReference type="eggNOG" id="ENOG5033BDI">
    <property type="taxonomic scope" value="Bacteria"/>
</dbReference>
<feature type="transmembrane region" description="Helical" evidence="1">
    <location>
        <begin position="6"/>
        <end position="28"/>
    </location>
</feature>
<keyword evidence="3" id="KW-1185">Reference proteome</keyword>
<dbReference type="RefSeq" id="WP_035906442.1">
    <property type="nucleotide sequence ID" value="NZ_AVPK01000009.1"/>
</dbReference>
<keyword evidence="1" id="KW-0812">Transmembrane</keyword>
<sequence length="109" mass="11382">MFGLGSAQYYVTLVLTIAALAIEVFAFIHAARTRPDAFAAASKRTKNFWMAVTGVAALLGFVSLGGLGFLAIIGVVAAGVYLADVKPAVESVQGRGRGNNLHQGPYGPW</sequence>
<feature type="transmembrane region" description="Helical" evidence="1">
    <location>
        <begin position="48"/>
        <end position="81"/>
    </location>
</feature>
<accession>A0A0A0JLT3</accession>
<keyword evidence="1" id="KW-0472">Membrane</keyword>